<keyword evidence="1" id="KW-0812">Transmembrane</keyword>
<dbReference type="EMBL" id="CP003359">
    <property type="protein sequence ID" value="AGB41816.1"/>
    <property type="molecule type" value="Genomic_DNA"/>
</dbReference>
<feature type="transmembrane region" description="Helical" evidence="1">
    <location>
        <begin position="7"/>
        <end position="27"/>
    </location>
</feature>
<organism evidence="2 3">
    <name type="scientific">Halobacteroides halobius (strain ATCC 35273 / DSM 5150 / MD-1)</name>
    <dbReference type="NCBI Taxonomy" id="748449"/>
    <lineage>
        <taxon>Bacteria</taxon>
        <taxon>Bacillati</taxon>
        <taxon>Bacillota</taxon>
        <taxon>Clostridia</taxon>
        <taxon>Halanaerobiales</taxon>
        <taxon>Halobacteroidaceae</taxon>
        <taxon>Halobacteroides</taxon>
    </lineage>
</organism>
<feature type="transmembrane region" description="Helical" evidence="1">
    <location>
        <begin position="33"/>
        <end position="53"/>
    </location>
</feature>
<evidence type="ECO:0008006" key="4">
    <source>
        <dbReference type="Google" id="ProtNLM"/>
    </source>
</evidence>
<dbReference type="RefSeq" id="WP_015327532.1">
    <property type="nucleotide sequence ID" value="NC_019978.1"/>
</dbReference>
<dbReference type="OrthoDB" id="1701386at2"/>
<dbReference type="STRING" id="748449.Halha_1905"/>
<dbReference type="HOGENOM" id="CLU_159834_0_0_9"/>
<reference evidence="3" key="1">
    <citation type="submission" date="2012-02" db="EMBL/GenBank/DDBJ databases">
        <title>The complete genome of Halobacteroides halobius DSM 5150.</title>
        <authorList>
            <person name="Lucas S."/>
            <person name="Copeland A."/>
            <person name="Lapidus A."/>
            <person name="Glavina del Rio T."/>
            <person name="Dalin E."/>
            <person name="Tice H."/>
            <person name="Bruce D."/>
            <person name="Goodwin L."/>
            <person name="Pitluck S."/>
            <person name="Peters L."/>
            <person name="Mikhailova N."/>
            <person name="Gu W."/>
            <person name="Kyrpides N."/>
            <person name="Mavromatis K."/>
            <person name="Ivanova N."/>
            <person name="Brettin T."/>
            <person name="Detter J.C."/>
            <person name="Han C."/>
            <person name="Larimer F."/>
            <person name="Land M."/>
            <person name="Hauser L."/>
            <person name="Markowitz V."/>
            <person name="Cheng J.-F."/>
            <person name="Hugenholtz P."/>
            <person name="Woyke T."/>
            <person name="Wu D."/>
            <person name="Tindall B."/>
            <person name="Pomrenke H."/>
            <person name="Brambilla E."/>
            <person name="Klenk H.-P."/>
            <person name="Eisen J.A."/>
        </authorList>
    </citation>
    <scope>NUCLEOTIDE SEQUENCE [LARGE SCALE GENOMIC DNA]</scope>
    <source>
        <strain evidence="3">ATCC 35273 / DSM 5150 / MD-1</strain>
    </source>
</reference>
<accession>L0K9Z6</accession>
<feature type="transmembrane region" description="Helical" evidence="1">
    <location>
        <begin position="88"/>
        <end position="106"/>
    </location>
</feature>
<dbReference type="PANTHER" id="PTHR37309">
    <property type="entry name" value="SLR0284 PROTEIN"/>
    <property type="match status" value="1"/>
</dbReference>
<dbReference type="InterPro" id="IPR007165">
    <property type="entry name" value="Phage_holin_4_2"/>
</dbReference>
<evidence type="ECO:0000256" key="1">
    <source>
        <dbReference type="SAM" id="Phobius"/>
    </source>
</evidence>
<name>L0K9Z6_HALHC</name>
<sequence length="111" mass="11665">MVGWLGSLVRFIVSAFVLLGVSMLIPGMTVEGFINALIASTVIAFIGFIIETVLGDSISPEGRGIVGFIVSAIVIYFTQYLVAGMEVTIIGALLSALAIGVIDTFVPTELR</sequence>
<keyword evidence="1" id="KW-1133">Transmembrane helix</keyword>
<dbReference type="KEGG" id="hhl:Halha_1905"/>
<evidence type="ECO:0000313" key="3">
    <source>
        <dbReference type="Proteomes" id="UP000010880"/>
    </source>
</evidence>
<keyword evidence="1" id="KW-0472">Membrane</keyword>
<protein>
    <recommendedName>
        <fullName evidence="4">Phage holin family protein</fullName>
    </recommendedName>
</protein>
<proteinExistence type="predicted"/>
<keyword evidence="3" id="KW-1185">Reference proteome</keyword>
<dbReference type="PANTHER" id="PTHR37309:SF1">
    <property type="entry name" value="SLR0284 PROTEIN"/>
    <property type="match status" value="1"/>
</dbReference>
<feature type="transmembrane region" description="Helical" evidence="1">
    <location>
        <begin position="65"/>
        <end position="82"/>
    </location>
</feature>
<evidence type="ECO:0000313" key="2">
    <source>
        <dbReference type="EMBL" id="AGB41816.1"/>
    </source>
</evidence>
<dbReference type="Proteomes" id="UP000010880">
    <property type="component" value="Chromosome"/>
</dbReference>
<gene>
    <name evidence="2" type="ordered locus">Halha_1905</name>
</gene>
<dbReference type="eggNOG" id="COG1950">
    <property type="taxonomic scope" value="Bacteria"/>
</dbReference>
<dbReference type="Pfam" id="PF04020">
    <property type="entry name" value="Phage_holin_4_2"/>
    <property type="match status" value="1"/>
</dbReference>
<dbReference type="AlphaFoldDB" id="L0K9Z6"/>